<evidence type="ECO:0000259" key="2">
    <source>
        <dbReference type="SMART" id="SM00854"/>
    </source>
</evidence>
<dbReference type="PANTHER" id="PTHR33393:SF13">
    <property type="entry name" value="PGA BIOSYNTHESIS PROTEIN CAPA"/>
    <property type="match status" value="1"/>
</dbReference>
<comment type="similarity">
    <text evidence="1">Belongs to the CapA family.</text>
</comment>
<dbReference type="SUPFAM" id="SSF56059">
    <property type="entry name" value="Glutathione synthetase ATP-binding domain-like"/>
    <property type="match status" value="1"/>
</dbReference>
<dbReference type="eggNOG" id="COG2843">
    <property type="taxonomic scope" value="Bacteria"/>
</dbReference>
<dbReference type="EMBL" id="ACJM01000007">
    <property type="protein sequence ID" value="EEG77523.1"/>
    <property type="molecule type" value="Genomic_DNA"/>
</dbReference>
<dbReference type="eggNOG" id="COG0189">
    <property type="taxonomic scope" value="Bacteria"/>
</dbReference>
<protein>
    <recommendedName>
        <fullName evidence="2">Capsule synthesis protein CapA domain-containing protein</fullName>
    </recommendedName>
</protein>
<organism evidence="3 4">
    <name type="scientific">Dethiobacter alkaliphilus AHT 1</name>
    <dbReference type="NCBI Taxonomy" id="555088"/>
    <lineage>
        <taxon>Bacteria</taxon>
        <taxon>Bacillati</taxon>
        <taxon>Bacillota</taxon>
        <taxon>Dethiobacteria</taxon>
        <taxon>Dethiobacterales</taxon>
        <taxon>Dethiobacteraceae</taxon>
        <taxon>Dethiobacter</taxon>
    </lineage>
</organism>
<gene>
    <name evidence="3" type="ORF">DealDRAFT_1646</name>
</gene>
<dbReference type="SUPFAM" id="SSF56300">
    <property type="entry name" value="Metallo-dependent phosphatases"/>
    <property type="match status" value="1"/>
</dbReference>
<feature type="domain" description="Capsule synthesis protein CapA" evidence="2">
    <location>
        <begin position="1"/>
        <end position="203"/>
    </location>
</feature>
<dbReference type="InterPro" id="IPR029465">
    <property type="entry name" value="ATPgrasp_TupA"/>
</dbReference>
<sequence length="668" mass="76853">MCPAIRVQVKEYPNWDKPERTLEVLKQLDVTAVSLANNHTMDFGPEVLDKTIKELSKAKIKWFGAGNNRKEAEKPFELELKGDKSTKKVYVFTGMRASKRYREDYDFFARKDSPGVNSLRPSKTAEKITALRSKEPDAVIIVCPHWQGFDYKPVSPKIEEICQTFIDAGADFVFAHGTHTVEYIKKSEKGIIAHSIGNFVFNSPGRYSKLNALPYSFIVKLEFAEREHGWQVEPRFYPIVTDNKKTNFNVRLAKEEELQELNKLFENEENISNYSYQIDKDQHGFFYIFHTNAGKEAKTNDDLKRIIFGDKKLSDVNFNDKNVLESHINQLGNLHVEIDSNFTAYYKELYGSKHLKGKKGLYELYQSLSNVVKKEYLSYWLLKNFERRKLIIKDTFSFRDIVVEKSALRKMGYPEYSWNLDKKDVAYKFADSIGLRRPITDGKTYSFSEIGEQKGPVVVKPTKSTGSMGVYLVFNEGKILSAREGVFLKSWSEVKKDVEAKLEAGLKGRNPLRKDEWMTEELILSSPGATEPPSDIKFYVFYGELLLVSESNPAFYKKFCYWDADMNPVSTGRYDGQVFDGTGFTEEDKEIAINVSLQIPTPFIRLDMLKSHTGMVLGEITPRPGRFHSFNNEFDRKLGEAYRRAEARIVKDLLNGKKFAAFTDLFNV</sequence>
<comment type="caution">
    <text evidence="3">The sequence shown here is derived from an EMBL/GenBank/DDBJ whole genome shotgun (WGS) entry which is preliminary data.</text>
</comment>
<evidence type="ECO:0000313" key="4">
    <source>
        <dbReference type="Proteomes" id="UP000006443"/>
    </source>
</evidence>
<dbReference type="Pfam" id="PF09587">
    <property type="entry name" value="PGA_cap"/>
    <property type="match status" value="1"/>
</dbReference>
<accession>C0GGT2</accession>
<dbReference type="AlphaFoldDB" id="C0GGT2"/>
<dbReference type="InterPro" id="IPR019079">
    <property type="entry name" value="Capsule_synth_CapA"/>
</dbReference>
<dbReference type="PANTHER" id="PTHR33393">
    <property type="entry name" value="POLYGLUTAMINE SYNTHESIS ACCESSORY PROTEIN RV0574C-RELATED"/>
    <property type="match status" value="1"/>
</dbReference>
<dbReference type="InterPro" id="IPR052169">
    <property type="entry name" value="CW_Biosynth-Accessory"/>
</dbReference>
<keyword evidence="4" id="KW-1185">Reference proteome</keyword>
<dbReference type="SMART" id="SM00854">
    <property type="entry name" value="PGA_cap"/>
    <property type="match status" value="1"/>
</dbReference>
<evidence type="ECO:0000256" key="1">
    <source>
        <dbReference type="ARBA" id="ARBA00005662"/>
    </source>
</evidence>
<dbReference type="Pfam" id="PF14305">
    <property type="entry name" value="ATPgrasp_TupA"/>
    <property type="match status" value="1"/>
</dbReference>
<proteinExistence type="inferred from homology"/>
<dbReference type="STRING" id="555088.DealDRAFT_1646"/>
<evidence type="ECO:0000313" key="3">
    <source>
        <dbReference type="EMBL" id="EEG77523.1"/>
    </source>
</evidence>
<reference evidence="3 4" key="1">
    <citation type="submission" date="2009-02" db="EMBL/GenBank/DDBJ databases">
        <title>Sequencing of the draft genome and assembly of Dethiobacter alkaliphilus AHT 1.</title>
        <authorList>
            <consortium name="US DOE Joint Genome Institute (JGI-PGF)"/>
            <person name="Lucas S."/>
            <person name="Copeland A."/>
            <person name="Lapidus A."/>
            <person name="Glavina del Rio T."/>
            <person name="Dalin E."/>
            <person name="Tice H."/>
            <person name="Bruce D."/>
            <person name="Goodwin L."/>
            <person name="Pitluck S."/>
            <person name="Larimer F."/>
            <person name="Land M.L."/>
            <person name="Hauser L."/>
            <person name="Muyzer G."/>
        </authorList>
    </citation>
    <scope>NUCLEOTIDE SEQUENCE [LARGE SCALE GENOMIC DNA]</scope>
    <source>
        <strain evidence="3 4">AHT 1</strain>
    </source>
</reference>
<dbReference type="Proteomes" id="UP000006443">
    <property type="component" value="Unassembled WGS sequence"/>
</dbReference>
<dbReference type="Gene3D" id="3.60.21.10">
    <property type="match status" value="1"/>
</dbReference>
<dbReference type="InterPro" id="IPR029052">
    <property type="entry name" value="Metallo-depent_PP-like"/>
</dbReference>
<name>C0GGT2_DETAL</name>